<evidence type="ECO:0000313" key="5">
    <source>
        <dbReference type="Proteomes" id="UP001470230"/>
    </source>
</evidence>
<feature type="region of interest" description="Disordered" evidence="2">
    <location>
        <begin position="776"/>
        <end position="904"/>
    </location>
</feature>
<sequence>MGNQLTVPAGSSWYLDDFNANHLKNPISIFDGTFSLSFRAEDNKQYYAVKAIQLSGKYDRSIAKTFCDIYDEKSKIISQTKSGNFISTPILTKNGAYLKRPFIDMPLPERIVIDPPLQYIEKKWIAFQLLYAIRNLHKINIFHGDIKPENVLVAPNLNVYLTDHAPFKPQYISQTQPHYFIHFFSYGRPCAYIAPERISRDLSTNPELQKEQTNRAMLAIKAITSSLHQNPARTNQKSQDNKTPQSSQTNSDYDINRPPNNEPSQINTDRTKIDDHDHNQTRNTTDNSQTFSNNDEIKHNDELSQAMEALRAMQAADLFSIGCVLAFIFTRESLFDFSSLIQYGHHNDDSHLKILDKITDDSIKDLIIKLIDRDQKKRLEAINNFEESFPTWMNDFYCFYYDNIIDANPSHIPSILSSSQMMKIFPDTIHDDIIIYLNILSEYFSKEQKISKLMFFIQIFEKYSFYVTSPSLKIVRLIPPLLFLLFRESPTILALAIDSILNIVRSIDNIDDEEDIVKCFSDVYFIPQLLKVMDPKNNRQSNEKLVIISRIPVILVEFQRLWPTILEKLPMRTEFIIPMLQMVSRDGQIDEGKLMIVRYFLSSARTVTYTKSYPVFKALYMILFQMLNCTAYVPLIVEFVMDFLKELNHGDKIRFYSELFPPFQGILLSYVLNFSKSGTADDILVIFDAFTTMVENGEIKITNCSSIANAVYKHITSFDTPARVSARILLKKLPKIYQEFDILSLVTPQLAQTQVQSQQPALQAQQSQQQQQQVQLSQQQMQSKTQSNFQNLSKSQAPHRLVPKSELPPPRGKRASKNSISISGQKKKRQRGNAATSMEDAGDNESNDTGNANDIGNALSNASAASSPNVTSIVKSTSNSSLSGNAPMISSTSVPSMTPSGNTAGLIQDVDLQHTTRRSRSSSFQNQVKTNLFCSTKIASSGIQKILIVRNKNDDNMKCYVVHSGSTVACYTLNISSNNKFNYPLFENKTMEISWTKNYLKPVISIDSYIDTDNSKGLIITLPDAVIKRSNDQVRPIYRPKNILSICKMVNGTTMATVIKDSVVCCDITKNFSIKGSYKLAPETVVKSIYSWESMEDNFFAFSTLNGRLCAIDQRTDVPIFTTAEYPGMSHVILLPHLAYAFAKGGRDLSLYRYSFPYQNEESQICGGYSPKPTYEVKGNVDSVMSISNYILILNQYGTFMLDNLGICMSLSDKNRATYLRPNNDSIRGRQNLTQNASQTAFPGFNPLSSEMIQLSTSGKHRTFSYYDAGQMSKSDNFANIYNANNLKTPVVELPVINKDTLHGHTFPVTACANFNSGAICISGDSAGYINIWSAIHPRSENV</sequence>
<dbReference type="InterPro" id="IPR045162">
    <property type="entry name" value="Vps15-like"/>
</dbReference>
<proteinExistence type="predicted"/>
<dbReference type="SUPFAM" id="SSF56112">
    <property type="entry name" value="Protein kinase-like (PK-like)"/>
    <property type="match status" value="2"/>
</dbReference>
<evidence type="ECO:0000256" key="2">
    <source>
        <dbReference type="SAM" id="MobiDB-lite"/>
    </source>
</evidence>
<dbReference type="InterPro" id="IPR011009">
    <property type="entry name" value="Kinase-like_dom_sf"/>
</dbReference>
<dbReference type="EMBL" id="JAPFFF010000054">
    <property type="protein sequence ID" value="KAK8838868.1"/>
    <property type="molecule type" value="Genomic_DNA"/>
</dbReference>
<comment type="caution">
    <text evidence="4">The sequence shown here is derived from an EMBL/GenBank/DDBJ whole genome shotgun (WGS) entry which is preliminary data.</text>
</comment>
<evidence type="ECO:0000256" key="1">
    <source>
        <dbReference type="ARBA" id="ARBA00022574"/>
    </source>
</evidence>
<evidence type="ECO:0000313" key="4">
    <source>
        <dbReference type="EMBL" id="KAK8838868.1"/>
    </source>
</evidence>
<dbReference type="InterPro" id="IPR016024">
    <property type="entry name" value="ARM-type_fold"/>
</dbReference>
<accession>A0ABR2GY34</accession>
<feature type="compositionally biased region" description="Polar residues" evidence="2">
    <location>
        <begin position="281"/>
        <end position="294"/>
    </location>
</feature>
<protein>
    <recommendedName>
        <fullName evidence="3">Protein kinase domain-containing protein</fullName>
    </recommendedName>
</protein>
<name>A0ABR2GY34_9EUKA</name>
<organism evidence="4 5">
    <name type="scientific">Tritrichomonas musculus</name>
    <dbReference type="NCBI Taxonomy" id="1915356"/>
    <lineage>
        <taxon>Eukaryota</taxon>
        <taxon>Metamonada</taxon>
        <taxon>Parabasalia</taxon>
        <taxon>Tritrichomonadida</taxon>
        <taxon>Tritrichomonadidae</taxon>
        <taxon>Tritrichomonas</taxon>
    </lineage>
</organism>
<feature type="compositionally biased region" description="Low complexity" evidence="2">
    <location>
        <begin position="857"/>
        <end position="867"/>
    </location>
</feature>
<feature type="compositionally biased region" description="Polar residues" evidence="2">
    <location>
        <begin position="868"/>
        <end position="904"/>
    </location>
</feature>
<dbReference type="PROSITE" id="PS00108">
    <property type="entry name" value="PROTEIN_KINASE_ST"/>
    <property type="match status" value="1"/>
</dbReference>
<keyword evidence="1" id="KW-0853">WD repeat</keyword>
<dbReference type="SMART" id="SM00220">
    <property type="entry name" value="S_TKc"/>
    <property type="match status" value="1"/>
</dbReference>
<dbReference type="Gene3D" id="1.10.510.10">
    <property type="entry name" value="Transferase(Phosphotransferase) domain 1"/>
    <property type="match status" value="2"/>
</dbReference>
<dbReference type="PANTHER" id="PTHR17583:SF0">
    <property type="entry name" value="PHOSPHOINOSITIDE 3-KINASE REGULATORY SUBUNIT 4"/>
    <property type="match status" value="1"/>
</dbReference>
<dbReference type="InterPro" id="IPR036322">
    <property type="entry name" value="WD40_repeat_dom_sf"/>
</dbReference>
<dbReference type="InterPro" id="IPR008271">
    <property type="entry name" value="Ser/Thr_kinase_AS"/>
</dbReference>
<dbReference type="InterPro" id="IPR000719">
    <property type="entry name" value="Prot_kinase_dom"/>
</dbReference>
<dbReference type="PANTHER" id="PTHR17583">
    <property type="entry name" value="PHOSPHOINOSITIDE 3-KINASE REGULATORY SUBUNIT 4"/>
    <property type="match status" value="1"/>
</dbReference>
<feature type="compositionally biased region" description="Basic and acidic residues" evidence="2">
    <location>
        <begin position="269"/>
        <end position="280"/>
    </location>
</feature>
<feature type="domain" description="Protein kinase" evidence="3">
    <location>
        <begin position="23"/>
        <end position="397"/>
    </location>
</feature>
<dbReference type="Proteomes" id="UP001470230">
    <property type="component" value="Unassembled WGS sequence"/>
</dbReference>
<evidence type="ECO:0000259" key="3">
    <source>
        <dbReference type="PROSITE" id="PS50011"/>
    </source>
</evidence>
<feature type="compositionally biased region" description="Low complexity" evidence="2">
    <location>
        <begin position="776"/>
        <end position="787"/>
    </location>
</feature>
<dbReference type="PROSITE" id="PS50011">
    <property type="entry name" value="PROTEIN_KINASE_DOM"/>
    <property type="match status" value="1"/>
</dbReference>
<feature type="region of interest" description="Disordered" evidence="2">
    <location>
        <begin position="226"/>
        <end position="295"/>
    </location>
</feature>
<keyword evidence="5" id="KW-1185">Reference proteome</keyword>
<feature type="compositionally biased region" description="Polar residues" evidence="2">
    <location>
        <begin position="226"/>
        <end position="268"/>
    </location>
</feature>
<dbReference type="SUPFAM" id="SSF50978">
    <property type="entry name" value="WD40 repeat-like"/>
    <property type="match status" value="1"/>
</dbReference>
<reference evidence="4 5" key="1">
    <citation type="submission" date="2024-04" db="EMBL/GenBank/DDBJ databases">
        <title>Tritrichomonas musculus Genome.</title>
        <authorList>
            <person name="Alves-Ferreira E."/>
            <person name="Grigg M."/>
            <person name="Lorenzi H."/>
            <person name="Galac M."/>
        </authorList>
    </citation>
    <scope>NUCLEOTIDE SEQUENCE [LARGE SCALE GENOMIC DNA]</scope>
    <source>
        <strain evidence="4 5">EAF2021</strain>
    </source>
</reference>
<gene>
    <name evidence="4" type="ORF">M9Y10_032910</name>
</gene>
<dbReference type="SUPFAM" id="SSF48371">
    <property type="entry name" value="ARM repeat"/>
    <property type="match status" value="1"/>
</dbReference>